<dbReference type="InterPro" id="IPR001315">
    <property type="entry name" value="CARD"/>
</dbReference>
<dbReference type="Pfam" id="PF00619">
    <property type="entry name" value="CARD"/>
    <property type="match status" value="1"/>
</dbReference>
<evidence type="ECO:0000313" key="5">
    <source>
        <dbReference type="Proteomes" id="UP000014760"/>
    </source>
</evidence>
<evidence type="ECO:0000313" key="3">
    <source>
        <dbReference type="EMBL" id="ELT94757.1"/>
    </source>
</evidence>
<reference evidence="3 5" key="2">
    <citation type="journal article" date="2013" name="Nature">
        <title>Insights into bilaterian evolution from three spiralian genomes.</title>
        <authorList>
            <person name="Simakov O."/>
            <person name="Marletaz F."/>
            <person name="Cho S.J."/>
            <person name="Edsinger-Gonzales E."/>
            <person name="Havlak P."/>
            <person name="Hellsten U."/>
            <person name="Kuo D.H."/>
            <person name="Larsson T."/>
            <person name="Lv J."/>
            <person name="Arendt D."/>
            <person name="Savage R."/>
            <person name="Osoegawa K."/>
            <person name="de Jong P."/>
            <person name="Grimwood J."/>
            <person name="Chapman J.A."/>
            <person name="Shapiro H."/>
            <person name="Aerts A."/>
            <person name="Otillar R.P."/>
            <person name="Terry A.Y."/>
            <person name="Boore J.L."/>
            <person name="Grigoriev I.V."/>
            <person name="Lindberg D.R."/>
            <person name="Seaver E.C."/>
            <person name="Weisblat D.A."/>
            <person name="Putnam N.H."/>
            <person name="Rokhsar D.S."/>
        </authorList>
    </citation>
    <scope>NUCLEOTIDE SEQUENCE</scope>
    <source>
        <strain evidence="3 5">I ESC-2004</strain>
    </source>
</reference>
<evidence type="ECO:0000259" key="2">
    <source>
        <dbReference type="PROSITE" id="PS50209"/>
    </source>
</evidence>
<dbReference type="EMBL" id="KB309327">
    <property type="protein sequence ID" value="ELT94757.1"/>
    <property type="molecule type" value="Genomic_DNA"/>
</dbReference>
<dbReference type="SUPFAM" id="SSF47986">
    <property type="entry name" value="DEATH domain"/>
    <property type="match status" value="1"/>
</dbReference>
<feature type="coiled-coil region" evidence="1">
    <location>
        <begin position="122"/>
        <end position="163"/>
    </location>
</feature>
<protein>
    <recommendedName>
        <fullName evidence="2">CARD domain-containing protein</fullName>
    </recommendedName>
</protein>
<evidence type="ECO:0000313" key="4">
    <source>
        <dbReference type="EnsemblMetazoa" id="CapteP205309"/>
    </source>
</evidence>
<keyword evidence="1" id="KW-0175">Coiled coil</keyword>
<dbReference type="PROSITE" id="PS50209">
    <property type="entry name" value="CARD"/>
    <property type="match status" value="1"/>
</dbReference>
<evidence type="ECO:0000256" key="1">
    <source>
        <dbReference type="SAM" id="Coils"/>
    </source>
</evidence>
<reference evidence="4" key="3">
    <citation type="submission" date="2015-06" db="UniProtKB">
        <authorList>
            <consortium name="EnsemblMetazoa"/>
        </authorList>
    </citation>
    <scope>IDENTIFICATION</scope>
</reference>
<organism evidence="3">
    <name type="scientific">Capitella teleta</name>
    <name type="common">Polychaete worm</name>
    <dbReference type="NCBI Taxonomy" id="283909"/>
    <lineage>
        <taxon>Eukaryota</taxon>
        <taxon>Metazoa</taxon>
        <taxon>Spiralia</taxon>
        <taxon>Lophotrochozoa</taxon>
        <taxon>Annelida</taxon>
        <taxon>Polychaeta</taxon>
        <taxon>Sedentaria</taxon>
        <taxon>Scolecida</taxon>
        <taxon>Capitellidae</taxon>
        <taxon>Capitella</taxon>
    </lineage>
</organism>
<reference evidence="5" key="1">
    <citation type="submission" date="2012-12" db="EMBL/GenBank/DDBJ databases">
        <authorList>
            <person name="Hellsten U."/>
            <person name="Grimwood J."/>
            <person name="Chapman J.A."/>
            <person name="Shapiro H."/>
            <person name="Aerts A."/>
            <person name="Otillar R.P."/>
            <person name="Terry A.Y."/>
            <person name="Boore J.L."/>
            <person name="Simakov O."/>
            <person name="Marletaz F."/>
            <person name="Cho S.-J."/>
            <person name="Edsinger-Gonzales E."/>
            <person name="Havlak P."/>
            <person name="Kuo D.-H."/>
            <person name="Larsson T."/>
            <person name="Lv J."/>
            <person name="Arendt D."/>
            <person name="Savage R."/>
            <person name="Osoegawa K."/>
            <person name="de Jong P."/>
            <person name="Lindberg D.R."/>
            <person name="Seaver E.C."/>
            <person name="Weisblat D.A."/>
            <person name="Putnam N.H."/>
            <person name="Grigoriev I.V."/>
            <person name="Rokhsar D.S."/>
        </authorList>
    </citation>
    <scope>NUCLEOTIDE SEQUENCE</scope>
    <source>
        <strain evidence="5">I ESC-2004</strain>
    </source>
</reference>
<dbReference type="EMBL" id="AMQN01012147">
    <property type="status" value="NOT_ANNOTATED_CDS"/>
    <property type="molecule type" value="Genomic_DNA"/>
</dbReference>
<dbReference type="AlphaFoldDB" id="R7TMJ7"/>
<dbReference type="CDD" id="cd01671">
    <property type="entry name" value="CARD"/>
    <property type="match status" value="1"/>
</dbReference>
<name>R7TMJ7_CAPTE</name>
<keyword evidence="5" id="KW-1185">Reference proteome</keyword>
<sequence length="232" mass="26873">MAGPYLSSVYASTCNLTISWDHRTHDFYLKATFKLLIIAHFLSIEDELMQNVLHKKRVRLEECLDLSTSSIRSHLMQEDILTSLVDESVMLQPLRRHKTEALIKHLLPRPARDIQYFFDILKKEYRFLYDEIEKDIANARRKIADERNARAEAEARAKAEARAEMTAANVDHTNHLEALTFDISELSLRDFTQPQMNQNTGGQESLPNYRQVESPHISLANRSHSENIDHNS</sequence>
<dbReference type="Gene3D" id="1.10.533.10">
    <property type="entry name" value="Death Domain, Fas"/>
    <property type="match status" value="1"/>
</dbReference>
<gene>
    <name evidence="3" type="ORF">CAPTEDRAFT_205309</name>
</gene>
<dbReference type="GO" id="GO:0042981">
    <property type="term" value="P:regulation of apoptotic process"/>
    <property type="evidence" value="ECO:0007669"/>
    <property type="project" value="InterPro"/>
</dbReference>
<dbReference type="Proteomes" id="UP000014760">
    <property type="component" value="Unassembled WGS sequence"/>
</dbReference>
<proteinExistence type="predicted"/>
<feature type="domain" description="CARD" evidence="2">
    <location>
        <begin position="45"/>
        <end position="136"/>
    </location>
</feature>
<accession>R7TMJ7</accession>
<dbReference type="HOGENOM" id="CLU_1195841_0_0_1"/>
<dbReference type="EnsemblMetazoa" id="CapteT205309">
    <property type="protein sequence ID" value="CapteP205309"/>
    <property type="gene ID" value="CapteG205309"/>
</dbReference>
<dbReference type="InterPro" id="IPR011029">
    <property type="entry name" value="DEATH-like_dom_sf"/>
</dbReference>